<reference evidence="1" key="1">
    <citation type="submission" date="2013-08" db="EMBL/GenBank/DDBJ databases">
        <title>Gene expansion shapes genome architecture in the human pathogen Lichtheimia corymbifera: an evolutionary genomics analysis in the ancient terrestrial Mucorales (Mucoromycotina).</title>
        <authorList>
            <person name="Schwartze V.U."/>
            <person name="Winter S."/>
            <person name="Shelest E."/>
            <person name="Marcet-Houben M."/>
            <person name="Horn F."/>
            <person name="Wehner S."/>
            <person name="Hoffmann K."/>
            <person name="Riege K."/>
            <person name="Sammeth M."/>
            <person name="Nowrousian M."/>
            <person name="Valiante V."/>
            <person name="Linde J."/>
            <person name="Jacobsen I.D."/>
            <person name="Marz M."/>
            <person name="Brakhage A.A."/>
            <person name="Gabaldon T."/>
            <person name="Bocker S."/>
            <person name="Voigt K."/>
        </authorList>
    </citation>
    <scope>NUCLEOTIDE SEQUENCE [LARGE SCALE GENOMIC DNA]</scope>
    <source>
        <strain evidence="1">FSU 9682</strain>
    </source>
</reference>
<sequence length="72" mass="8374">MEHRCFTKFENHTPSLIEEEPYKDTKVQKGSRSTIYIQWYPGYVDECTNWACHGDLESTEIPKLLVTHAASI</sequence>
<name>A0A068RS51_9FUNG</name>
<proteinExistence type="predicted"/>
<dbReference type="EMBL" id="CBTN010000015">
    <property type="protein sequence ID" value="CDH52849.1"/>
    <property type="molecule type" value="Genomic_DNA"/>
</dbReference>
<evidence type="ECO:0000313" key="2">
    <source>
        <dbReference type="Proteomes" id="UP000027586"/>
    </source>
</evidence>
<evidence type="ECO:0000313" key="1">
    <source>
        <dbReference type="EMBL" id="CDH52849.1"/>
    </source>
</evidence>
<keyword evidence="2" id="KW-1185">Reference proteome</keyword>
<dbReference type="AlphaFoldDB" id="A0A068RS51"/>
<accession>A0A068RS51</accession>
<dbReference type="Proteomes" id="UP000027586">
    <property type="component" value="Unassembled WGS sequence"/>
</dbReference>
<protein>
    <submittedName>
        <fullName evidence="1">Uncharacterized protein</fullName>
    </submittedName>
</protein>
<comment type="caution">
    <text evidence="1">The sequence shown here is derived from an EMBL/GenBank/DDBJ whole genome shotgun (WGS) entry which is preliminary data.</text>
</comment>
<dbReference type="VEuPathDB" id="FungiDB:LCOR_04285.1"/>
<gene>
    <name evidence="1" type="ORF">LCOR_04285.1</name>
</gene>
<organism evidence="1 2">
    <name type="scientific">Lichtheimia corymbifera JMRC:FSU:9682</name>
    <dbReference type="NCBI Taxonomy" id="1263082"/>
    <lineage>
        <taxon>Eukaryota</taxon>
        <taxon>Fungi</taxon>
        <taxon>Fungi incertae sedis</taxon>
        <taxon>Mucoromycota</taxon>
        <taxon>Mucoromycotina</taxon>
        <taxon>Mucoromycetes</taxon>
        <taxon>Mucorales</taxon>
        <taxon>Lichtheimiaceae</taxon>
        <taxon>Lichtheimia</taxon>
    </lineage>
</organism>